<comment type="caution">
    <text evidence="5">The sequence shown here is derived from an EMBL/GenBank/DDBJ whole genome shotgun (WGS) entry which is preliminary data.</text>
</comment>
<evidence type="ECO:0000256" key="3">
    <source>
        <dbReference type="ARBA" id="ARBA00023163"/>
    </source>
</evidence>
<dbReference type="InterPro" id="IPR050204">
    <property type="entry name" value="AraC_XylS_family_regulators"/>
</dbReference>
<dbReference type="PROSITE" id="PS01124">
    <property type="entry name" value="HTH_ARAC_FAMILY_2"/>
    <property type="match status" value="1"/>
</dbReference>
<evidence type="ECO:0000313" key="6">
    <source>
        <dbReference type="Proteomes" id="UP001500731"/>
    </source>
</evidence>
<dbReference type="SMART" id="SM00342">
    <property type="entry name" value="HTH_ARAC"/>
    <property type="match status" value="1"/>
</dbReference>
<evidence type="ECO:0000256" key="2">
    <source>
        <dbReference type="ARBA" id="ARBA00023125"/>
    </source>
</evidence>
<proteinExistence type="predicted"/>
<dbReference type="Gene3D" id="1.10.10.60">
    <property type="entry name" value="Homeodomain-like"/>
    <property type="match status" value="1"/>
</dbReference>
<keyword evidence="2" id="KW-0238">DNA-binding</keyword>
<reference evidence="6" key="1">
    <citation type="journal article" date="2019" name="Int. J. Syst. Evol. Microbiol.">
        <title>The Global Catalogue of Microorganisms (GCM) 10K type strain sequencing project: providing services to taxonomists for standard genome sequencing and annotation.</title>
        <authorList>
            <consortium name="The Broad Institute Genomics Platform"/>
            <consortium name="The Broad Institute Genome Sequencing Center for Infectious Disease"/>
            <person name="Wu L."/>
            <person name="Ma J."/>
        </authorList>
    </citation>
    <scope>NUCLEOTIDE SEQUENCE [LARGE SCALE GENOMIC DNA]</scope>
    <source>
        <strain evidence="6">JCM 17839</strain>
    </source>
</reference>
<sequence length="300" mass="32260">MRIDHGLDTQDAAARALLAGLGWVVDEAAVPLRVGGDLLSTDSFALARLWHTPLLLRPVAKEARPDNGRFTATLIVEGRGVLTIDGAPHSFEPGTLLIYDRQLSESMQADASIAAIHVSHWWTAILRAGQRREDVPVASRPPAQLVGLLIAMVNTTFEQRLDESDLGFAAWLASIDSAVSSLLGSTLRARAALASPVTLYERALAVIQERHADPAFTVAELAEHFDVSKPWLHRAFAEQDTSPRRVLMDTRIAHARALLPLLPTPAAIASAAEASGFGTSRALRRALRAEEPHTPPAGVG</sequence>
<dbReference type="RefSeq" id="WP_345186789.1">
    <property type="nucleotide sequence ID" value="NZ_BAABGP010000014.1"/>
</dbReference>
<keyword evidence="1" id="KW-0805">Transcription regulation</keyword>
<dbReference type="PANTHER" id="PTHR46796">
    <property type="entry name" value="HTH-TYPE TRANSCRIPTIONAL ACTIVATOR RHAS-RELATED"/>
    <property type="match status" value="1"/>
</dbReference>
<keyword evidence="6" id="KW-1185">Reference proteome</keyword>
<evidence type="ECO:0000259" key="4">
    <source>
        <dbReference type="PROSITE" id="PS01124"/>
    </source>
</evidence>
<evidence type="ECO:0000313" key="5">
    <source>
        <dbReference type="EMBL" id="GAA4486000.1"/>
    </source>
</evidence>
<dbReference type="EMBL" id="BAABGP010000014">
    <property type="protein sequence ID" value="GAA4486000.1"/>
    <property type="molecule type" value="Genomic_DNA"/>
</dbReference>
<dbReference type="InterPro" id="IPR018060">
    <property type="entry name" value="HTH_AraC"/>
</dbReference>
<accession>A0ABP8PDS0</accession>
<evidence type="ECO:0000256" key="1">
    <source>
        <dbReference type="ARBA" id="ARBA00023015"/>
    </source>
</evidence>
<organism evidence="5 6">
    <name type="scientific">Microbacterium panaciterrae</name>
    <dbReference type="NCBI Taxonomy" id="985759"/>
    <lineage>
        <taxon>Bacteria</taxon>
        <taxon>Bacillati</taxon>
        <taxon>Actinomycetota</taxon>
        <taxon>Actinomycetes</taxon>
        <taxon>Micrococcales</taxon>
        <taxon>Microbacteriaceae</taxon>
        <taxon>Microbacterium</taxon>
    </lineage>
</organism>
<name>A0ABP8PDS0_9MICO</name>
<protein>
    <recommendedName>
        <fullName evidence="4">HTH araC/xylS-type domain-containing protein</fullName>
    </recommendedName>
</protein>
<dbReference type="Proteomes" id="UP001500731">
    <property type="component" value="Unassembled WGS sequence"/>
</dbReference>
<gene>
    <name evidence="5" type="ORF">GCM10023171_21250</name>
</gene>
<keyword evidence="3" id="KW-0804">Transcription</keyword>
<feature type="domain" description="HTH araC/xylS-type" evidence="4">
    <location>
        <begin position="201"/>
        <end position="295"/>
    </location>
</feature>